<reference evidence="2" key="1">
    <citation type="submission" date="2023-08" db="EMBL/GenBank/DDBJ databases">
        <authorList>
            <person name="Alioto T."/>
            <person name="Alioto T."/>
            <person name="Gomez Garrido J."/>
        </authorList>
    </citation>
    <scope>NUCLEOTIDE SEQUENCE</scope>
</reference>
<dbReference type="Proteomes" id="UP001162480">
    <property type="component" value="Chromosome 2"/>
</dbReference>
<organism evidence="2 3">
    <name type="scientific">Octopus vulgaris</name>
    <name type="common">Common octopus</name>
    <dbReference type="NCBI Taxonomy" id="6645"/>
    <lineage>
        <taxon>Eukaryota</taxon>
        <taxon>Metazoa</taxon>
        <taxon>Spiralia</taxon>
        <taxon>Lophotrochozoa</taxon>
        <taxon>Mollusca</taxon>
        <taxon>Cephalopoda</taxon>
        <taxon>Coleoidea</taxon>
        <taxon>Octopodiformes</taxon>
        <taxon>Octopoda</taxon>
        <taxon>Incirrata</taxon>
        <taxon>Octopodidae</taxon>
        <taxon>Octopus</taxon>
    </lineage>
</organism>
<dbReference type="AlphaFoldDB" id="A0AA36EYM2"/>
<keyword evidence="3" id="KW-1185">Reference proteome</keyword>
<feature type="region of interest" description="Disordered" evidence="1">
    <location>
        <begin position="1"/>
        <end position="24"/>
    </location>
</feature>
<proteinExistence type="predicted"/>
<accession>A0AA36EYM2</accession>
<evidence type="ECO:0000256" key="1">
    <source>
        <dbReference type="SAM" id="MobiDB-lite"/>
    </source>
</evidence>
<name>A0AA36EYM2_OCTVU</name>
<evidence type="ECO:0000313" key="2">
    <source>
        <dbReference type="EMBL" id="CAI9717952.1"/>
    </source>
</evidence>
<dbReference type="EMBL" id="OX597815">
    <property type="protein sequence ID" value="CAI9717952.1"/>
    <property type="molecule type" value="Genomic_DNA"/>
</dbReference>
<sequence>MEKTEMKSYAETAGMQETENSRMLKQENMEWDVKKLRKYSRMVQKEETNIKLIMPEDEKRKFMNKTILFRTFSNENRRMGKAPQEEIEELLLESISEEIQEEGNMGQ</sequence>
<evidence type="ECO:0000313" key="3">
    <source>
        <dbReference type="Proteomes" id="UP001162480"/>
    </source>
</evidence>
<protein>
    <submittedName>
        <fullName evidence="2">Uncharacterized protein</fullName>
    </submittedName>
</protein>
<gene>
    <name evidence="2" type="ORF">OCTVUL_1B023047</name>
</gene>